<dbReference type="ExpressionAtlas" id="A0A2K3LKD3">
    <property type="expression patterns" value="baseline"/>
</dbReference>
<protein>
    <submittedName>
        <fullName evidence="4">Pentatricopeptide repeat-containing protein at1g09900-like protein</fullName>
    </submittedName>
</protein>
<dbReference type="PANTHER" id="PTHR46128:SF211">
    <property type="entry name" value="PENTACOTRIPEPTIDE-REPEAT REGION OF PRORP DOMAIN-CONTAINING PROTEIN"/>
    <property type="match status" value="1"/>
</dbReference>
<dbReference type="Gene3D" id="1.25.40.10">
    <property type="entry name" value="Tetratricopeptide repeat domain"/>
    <property type="match status" value="2"/>
</dbReference>
<dbReference type="EMBL" id="ASHM01035103">
    <property type="protein sequence ID" value="PNX78986.1"/>
    <property type="molecule type" value="Genomic_DNA"/>
</dbReference>
<reference evidence="4 5" key="2">
    <citation type="journal article" date="2017" name="Front. Plant Sci.">
        <title>Gene Classification and Mining of Molecular Markers Useful in Red Clover (Trifolium pratense) Breeding.</title>
        <authorList>
            <person name="Istvanek J."/>
            <person name="Dluhosova J."/>
            <person name="Dluhos P."/>
            <person name="Patkova L."/>
            <person name="Nedelnik J."/>
            <person name="Repkova J."/>
        </authorList>
    </citation>
    <scope>NUCLEOTIDE SEQUENCE [LARGE SCALE GENOMIC DNA]</scope>
    <source>
        <strain evidence="5">cv. Tatra</strain>
        <tissue evidence="4">Young leaves</tissue>
    </source>
</reference>
<dbReference type="STRING" id="57577.A0A2K3LKD3"/>
<dbReference type="PANTHER" id="PTHR46128">
    <property type="entry name" value="MITOCHONDRIAL GROUP I INTRON SPLICING FACTOR CCM1"/>
    <property type="match status" value="1"/>
</dbReference>
<feature type="repeat" description="PPR" evidence="3">
    <location>
        <begin position="9"/>
        <end position="43"/>
    </location>
</feature>
<evidence type="ECO:0000313" key="5">
    <source>
        <dbReference type="Proteomes" id="UP000236291"/>
    </source>
</evidence>
<dbReference type="Proteomes" id="UP000236291">
    <property type="component" value="Unassembled WGS sequence"/>
</dbReference>
<dbReference type="PROSITE" id="PS51375">
    <property type="entry name" value="PPR"/>
    <property type="match status" value="2"/>
</dbReference>
<proteinExistence type="inferred from homology"/>
<evidence type="ECO:0000256" key="2">
    <source>
        <dbReference type="ARBA" id="ARBA00022737"/>
    </source>
</evidence>
<name>A0A2K3LKD3_TRIPR</name>
<comment type="caution">
    <text evidence="4">The sequence shown here is derived from an EMBL/GenBank/DDBJ whole genome shotgun (WGS) entry which is preliminary data.</text>
</comment>
<sequence>MSFKGQIPDVFACTILIGQFCKTGQTNKATRVMEILETSGAVPVVRAYNVLISGYCKSGEIDKALQHLERMSVSPDQAMEVFARQLQRECYPDVITCNILIEAICNESGVERASADKRREEESLGKKYEEKYKQVAEIASKLTVGEAMFRDI</sequence>
<organism evidence="4 5">
    <name type="scientific">Trifolium pratense</name>
    <name type="common">Red clover</name>
    <dbReference type="NCBI Taxonomy" id="57577"/>
    <lineage>
        <taxon>Eukaryota</taxon>
        <taxon>Viridiplantae</taxon>
        <taxon>Streptophyta</taxon>
        <taxon>Embryophyta</taxon>
        <taxon>Tracheophyta</taxon>
        <taxon>Spermatophyta</taxon>
        <taxon>Magnoliopsida</taxon>
        <taxon>eudicotyledons</taxon>
        <taxon>Gunneridae</taxon>
        <taxon>Pentapetalae</taxon>
        <taxon>rosids</taxon>
        <taxon>fabids</taxon>
        <taxon>Fabales</taxon>
        <taxon>Fabaceae</taxon>
        <taxon>Papilionoideae</taxon>
        <taxon>50 kb inversion clade</taxon>
        <taxon>NPAAA clade</taxon>
        <taxon>Hologalegina</taxon>
        <taxon>IRL clade</taxon>
        <taxon>Trifolieae</taxon>
        <taxon>Trifolium</taxon>
    </lineage>
</organism>
<evidence type="ECO:0000256" key="3">
    <source>
        <dbReference type="PROSITE-ProRule" id="PRU00708"/>
    </source>
</evidence>
<feature type="non-terminal residue" evidence="4">
    <location>
        <position position="152"/>
    </location>
</feature>
<dbReference type="NCBIfam" id="TIGR00756">
    <property type="entry name" value="PPR"/>
    <property type="match status" value="1"/>
</dbReference>
<comment type="similarity">
    <text evidence="1">Belongs to the PPR family. P subfamily.</text>
</comment>
<feature type="repeat" description="PPR" evidence="3">
    <location>
        <begin position="44"/>
        <end position="74"/>
    </location>
</feature>
<dbReference type="InterPro" id="IPR011990">
    <property type="entry name" value="TPR-like_helical_dom_sf"/>
</dbReference>
<dbReference type="AlphaFoldDB" id="A0A2K3LKD3"/>
<dbReference type="Pfam" id="PF12854">
    <property type="entry name" value="PPR_1"/>
    <property type="match status" value="1"/>
</dbReference>
<evidence type="ECO:0000313" key="4">
    <source>
        <dbReference type="EMBL" id="PNX78986.1"/>
    </source>
</evidence>
<gene>
    <name evidence="4" type="ORF">L195_g034969</name>
</gene>
<keyword evidence="2" id="KW-0677">Repeat</keyword>
<dbReference type="Pfam" id="PF01535">
    <property type="entry name" value="PPR"/>
    <property type="match status" value="1"/>
</dbReference>
<dbReference type="InterPro" id="IPR050872">
    <property type="entry name" value="PPR_P_subfamily"/>
</dbReference>
<accession>A0A2K3LKD3</accession>
<dbReference type="InterPro" id="IPR002885">
    <property type="entry name" value="PPR_rpt"/>
</dbReference>
<evidence type="ECO:0000256" key="1">
    <source>
        <dbReference type="ARBA" id="ARBA00007626"/>
    </source>
</evidence>
<reference evidence="4 5" key="1">
    <citation type="journal article" date="2014" name="Am. J. Bot.">
        <title>Genome assembly and annotation for red clover (Trifolium pratense; Fabaceae).</title>
        <authorList>
            <person name="Istvanek J."/>
            <person name="Jaros M."/>
            <person name="Krenek A."/>
            <person name="Repkova J."/>
        </authorList>
    </citation>
    <scope>NUCLEOTIDE SEQUENCE [LARGE SCALE GENOMIC DNA]</scope>
    <source>
        <strain evidence="5">cv. Tatra</strain>
        <tissue evidence="4">Young leaves</tissue>
    </source>
</reference>